<proteinExistence type="predicted"/>
<sequence>MRQKLFCLFALASVLNTATAASSGDVAPTLTVRKTADGMIVDAVRQHAGQNQRDTTGLIPGATSLGAQLFKLRFQGCGEVKFIDRENDHVDGIAAGRGTTPQCQITNWDVQWKVQHADG</sequence>
<feature type="chain" id="PRO_5031506662" description="Secreted protein" evidence="1">
    <location>
        <begin position="21"/>
        <end position="119"/>
    </location>
</feature>
<organism evidence="2 3">
    <name type="scientific">Pseudomonas kielensis</name>
    <dbReference type="NCBI Taxonomy" id="2762577"/>
    <lineage>
        <taxon>Bacteria</taxon>
        <taxon>Pseudomonadati</taxon>
        <taxon>Pseudomonadota</taxon>
        <taxon>Gammaproteobacteria</taxon>
        <taxon>Pseudomonadales</taxon>
        <taxon>Pseudomonadaceae</taxon>
        <taxon>Pseudomonas</taxon>
    </lineage>
</organism>
<keyword evidence="1" id="KW-0732">Signal</keyword>
<keyword evidence="3" id="KW-1185">Reference proteome</keyword>
<comment type="caution">
    <text evidence="2">The sequence shown here is derived from an EMBL/GenBank/DDBJ whole genome shotgun (WGS) entry which is preliminary data.</text>
</comment>
<evidence type="ECO:0000256" key="1">
    <source>
        <dbReference type="SAM" id="SignalP"/>
    </source>
</evidence>
<reference evidence="2 3" key="1">
    <citation type="submission" date="2020-08" db="EMBL/GenBank/DDBJ databases">
        <title>Pseudomonas sp. nov.</title>
        <authorList>
            <person name="Gieschler S."/>
            <person name="Fiedler G."/>
            <person name="Brinks E."/>
            <person name="Boehnlein C."/>
            <person name="Franz C.M.A.P."/>
            <person name="Kabisch J."/>
        </authorList>
    </citation>
    <scope>NUCLEOTIDE SEQUENCE [LARGE SCALE GENOMIC DNA]</scope>
    <source>
        <strain evidence="2 3">MBT-1</strain>
    </source>
</reference>
<protein>
    <recommendedName>
        <fullName evidence="4">Secreted protein</fullName>
    </recommendedName>
</protein>
<dbReference type="AlphaFoldDB" id="A0A7X1GI99"/>
<dbReference type="RefSeq" id="WP_185818978.1">
    <property type="nucleotide sequence ID" value="NZ_JACMYG010000031.1"/>
</dbReference>
<evidence type="ECO:0008006" key="4">
    <source>
        <dbReference type="Google" id="ProtNLM"/>
    </source>
</evidence>
<feature type="signal peptide" evidence="1">
    <location>
        <begin position="1"/>
        <end position="20"/>
    </location>
</feature>
<gene>
    <name evidence="2" type="ORF">H7995_23225</name>
</gene>
<evidence type="ECO:0000313" key="3">
    <source>
        <dbReference type="Proteomes" id="UP000526003"/>
    </source>
</evidence>
<dbReference type="Proteomes" id="UP000526003">
    <property type="component" value="Unassembled WGS sequence"/>
</dbReference>
<name>A0A7X1GI99_9PSED</name>
<dbReference type="EMBL" id="JACMYG010000031">
    <property type="protein sequence ID" value="MBC2692705.1"/>
    <property type="molecule type" value="Genomic_DNA"/>
</dbReference>
<accession>A0A7X1GI99</accession>
<evidence type="ECO:0000313" key="2">
    <source>
        <dbReference type="EMBL" id="MBC2692705.1"/>
    </source>
</evidence>